<sequence>MGCKGRGLQFSGANRELLEKKR</sequence>
<protein>
    <submittedName>
        <fullName evidence="1">Uncharacterized protein</fullName>
    </submittedName>
</protein>
<reference evidence="1" key="2">
    <citation type="journal article" date="2015" name="Data Brief">
        <title>Shoot transcriptome of the giant reed, Arundo donax.</title>
        <authorList>
            <person name="Barrero R.A."/>
            <person name="Guerrero F.D."/>
            <person name="Moolhuijzen P."/>
            <person name="Goolsby J.A."/>
            <person name="Tidwell J."/>
            <person name="Bellgard S.E."/>
            <person name="Bellgard M.I."/>
        </authorList>
    </citation>
    <scope>NUCLEOTIDE SEQUENCE</scope>
    <source>
        <tissue evidence="1">Shoot tissue taken approximately 20 cm above the soil surface</tissue>
    </source>
</reference>
<organism evidence="1">
    <name type="scientific">Arundo donax</name>
    <name type="common">Giant reed</name>
    <name type="synonym">Donax arundinaceus</name>
    <dbReference type="NCBI Taxonomy" id="35708"/>
    <lineage>
        <taxon>Eukaryota</taxon>
        <taxon>Viridiplantae</taxon>
        <taxon>Streptophyta</taxon>
        <taxon>Embryophyta</taxon>
        <taxon>Tracheophyta</taxon>
        <taxon>Spermatophyta</taxon>
        <taxon>Magnoliopsida</taxon>
        <taxon>Liliopsida</taxon>
        <taxon>Poales</taxon>
        <taxon>Poaceae</taxon>
        <taxon>PACMAD clade</taxon>
        <taxon>Arundinoideae</taxon>
        <taxon>Arundineae</taxon>
        <taxon>Arundo</taxon>
    </lineage>
</organism>
<evidence type="ECO:0000313" key="1">
    <source>
        <dbReference type="EMBL" id="JAD52593.1"/>
    </source>
</evidence>
<name>A0A0A9ARY8_ARUDO</name>
<reference evidence="1" key="1">
    <citation type="submission" date="2014-09" db="EMBL/GenBank/DDBJ databases">
        <authorList>
            <person name="Magalhaes I.L.F."/>
            <person name="Oliveira U."/>
            <person name="Santos F.R."/>
            <person name="Vidigal T.H.D.A."/>
            <person name="Brescovit A.D."/>
            <person name="Santos A.J."/>
        </authorList>
    </citation>
    <scope>NUCLEOTIDE SEQUENCE</scope>
    <source>
        <tissue evidence="1">Shoot tissue taken approximately 20 cm above the soil surface</tissue>
    </source>
</reference>
<dbReference type="AlphaFoldDB" id="A0A0A9ARY8"/>
<dbReference type="EMBL" id="GBRH01245302">
    <property type="protein sequence ID" value="JAD52593.1"/>
    <property type="molecule type" value="Transcribed_RNA"/>
</dbReference>
<accession>A0A0A9ARY8</accession>
<proteinExistence type="predicted"/>